<dbReference type="InterPro" id="IPR019110">
    <property type="entry name" value="Uncharacterised_RAQPRD"/>
</dbReference>
<accession>A0ABU5GNM5</accession>
<dbReference type="Proteomes" id="UP001294570">
    <property type="component" value="Unassembled WGS sequence"/>
</dbReference>
<proteinExistence type="predicted"/>
<comment type="caution">
    <text evidence="3">The sequence shown here is derived from an EMBL/GenBank/DDBJ whole genome shotgun (WGS) entry which is preliminary data.</text>
</comment>
<evidence type="ECO:0000313" key="4">
    <source>
        <dbReference type="Proteomes" id="UP001294570"/>
    </source>
</evidence>
<organism evidence="3 4">
    <name type="scientific">Denitrificimonas halotolerans</name>
    <dbReference type="NCBI Taxonomy" id="3098930"/>
    <lineage>
        <taxon>Bacteria</taxon>
        <taxon>Pseudomonadati</taxon>
        <taxon>Pseudomonadota</taxon>
        <taxon>Gammaproteobacteria</taxon>
        <taxon>Pseudomonadales</taxon>
        <taxon>Pseudomonadaceae</taxon>
        <taxon>Denitrificimonas</taxon>
    </lineage>
</organism>
<dbReference type="RefSeq" id="WP_321552635.1">
    <property type="nucleotide sequence ID" value="NZ_JAXIVU010000002.1"/>
</dbReference>
<evidence type="ECO:0000313" key="3">
    <source>
        <dbReference type="EMBL" id="MDY7218543.1"/>
    </source>
</evidence>
<keyword evidence="4" id="KW-1185">Reference proteome</keyword>
<dbReference type="EMBL" id="JAXIVU010000002">
    <property type="protein sequence ID" value="MDY7218543.1"/>
    <property type="molecule type" value="Genomic_DNA"/>
</dbReference>
<name>A0ABU5GNM5_9GAMM</name>
<protein>
    <submittedName>
        <fullName evidence="3">RAQPRD family integrative conjugative element protein</fullName>
    </submittedName>
</protein>
<keyword evidence="2" id="KW-0732">Signal</keyword>
<feature type="signal peptide" evidence="2">
    <location>
        <begin position="1"/>
        <end position="29"/>
    </location>
</feature>
<reference evidence="3 4" key="1">
    <citation type="submission" date="2023-12" db="EMBL/GenBank/DDBJ databases">
        <title>Denitrificimonas halotolerans sp. nov.,a novel species isolated from landfill leachate.</title>
        <authorList>
            <person name="Wang S."/>
        </authorList>
    </citation>
    <scope>NUCLEOTIDE SEQUENCE [LARGE SCALE GENOMIC DNA]</scope>
    <source>
        <strain evidence="3 4">JX-1</strain>
    </source>
</reference>
<evidence type="ECO:0000256" key="1">
    <source>
        <dbReference type="SAM" id="MobiDB-lite"/>
    </source>
</evidence>
<gene>
    <name evidence="3" type="ORF">TOI97_02960</name>
</gene>
<evidence type="ECO:0000256" key="2">
    <source>
        <dbReference type="SAM" id="SignalP"/>
    </source>
</evidence>
<sequence>MDTCFHFSRFKKITFTLVLSGLLSTQAIASEVFEREQLSLILKQVKNAQRITVAAHEKITPTETERFWFDYESLERDLKKIQLGIEHYMTPNRAQPRELHGELASSYTRDRRELNTTASESSK</sequence>
<feature type="region of interest" description="Disordered" evidence="1">
    <location>
        <begin position="94"/>
        <end position="123"/>
    </location>
</feature>
<dbReference type="Pfam" id="PF09686">
    <property type="entry name" value="Plasmid_RAQPRD"/>
    <property type="match status" value="1"/>
</dbReference>
<dbReference type="NCBIfam" id="TIGR01690">
    <property type="entry name" value="ICE_RAQPRD"/>
    <property type="match status" value="1"/>
</dbReference>
<feature type="chain" id="PRO_5046393791" evidence="2">
    <location>
        <begin position="30"/>
        <end position="123"/>
    </location>
</feature>